<proteinExistence type="predicted"/>
<protein>
    <submittedName>
        <fullName evidence="1">Uncharacterized protein</fullName>
    </submittedName>
</protein>
<evidence type="ECO:0000313" key="1">
    <source>
        <dbReference type="EMBL" id="NEB08475.1"/>
    </source>
</evidence>
<dbReference type="Proteomes" id="UP000470446">
    <property type="component" value="Unassembled WGS sequence"/>
</dbReference>
<gene>
    <name evidence="1" type="ORF">G3I32_06245</name>
</gene>
<name>A0A7K3PHX0_9ACTN</name>
<sequence>MEQLPDLLAPAHYRRGLQTVDAAKRRIDALERSVNRATPPEKIWTEEQQLLGVDPWHDDLAPEIAAKRWQRVTELSEGCDELTSRWYDLEAEVTAAHNAAAKAHADALRKGTKAPTTAAKAYEAEKALEGCSIVLAEAVTELRKARKAYDTLLNDRAFVLAYRDAVVAEFKAQRAEAAKRFHALSSAVMQTRRRYVRLMELTVDGTDAIHDDQIPYLPLGKGWANPALVDSLSTLEVQVKETDPVLSGDLLTMPLAELSEVATELAEDRKAEVEANRQNYFSPDGIFSSQMITANTA</sequence>
<reference evidence="1 2" key="1">
    <citation type="submission" date="2020-01" db="EMBL/GenBank/DDBJ databases">
        <title>Insect and environment-associated Actinomycetes.</title>
        <authorList>
            <person name="Currrie C."/>
            <person name="Chevrette M."/>
            <person name="Carlson C."/>
            <person name="Stubbendieck R."/>
            <person name="Wendt-Pienkowski E."/>
        </authorList>
    </citation>
    <scope>NUCLEOTIDE SEQUENCE [LARGE SCALE GENOMIC DNA]</scope>
    <source>
        <strain evidence="1 2">SID14163</strain>
    </source>
</reference>
<evidence type="ECO:0000313" key="2">
    <source>
        <dbReference type="Proteomes" id="UP000470446"/>
    </source>
</evidence>
<comment type="caution">
    <text evidence="1">The sequence shown here is derived from an EMBL/GenBank/DDBJ whole genome shotgun (WGS) entry which is preliminary data.</text>
</comment>
<dbReference type="EMBL" id="JAAGMA010000167">
    <property type="protein sequence ID" value="NEB08475.1"/>
    <property type="molecule type" value="Genomic_DNA"/>
</dbReference>
<dbReference type="AlphaFoldDB" id="A0A7K3PHX0"/>
<accession>A0A7K3PHX0</accession>
<organism evidence="1 2">
    <name type="scientific">Streptomyces coelicoflavus</name>
    <dbReference type="NCBI Taxonomy" id="285562"/>
    <lineage>
        <taxon>Bacteria</taxon>
        <taxon>Bacillati</taxon>
        <taxon>Actinomycetota</taxon>
        <taxon>Actinomycetes</taxon>
        <taxon>Kitasatosporales</taxon>
        <taxon>Streptomycetaceae</taxon>
        <taxon>Streptomyces</taxon>
    </lineage>
</organism>
<dbReference type="RefSeq" id="WP_164244322.1">
    <property type="nucleotide sequence ID" value="NZ_JAAGMA010000167.1"/>
</dbReference>